<organism evidence="2">
    <name type="scientific">Planktothricoides raciborskii GIHE-MW2</name>
    <dbReference type="NCBI Taxonomy" id="2792601"/>
    <lineage>
        <taxon>Bacteria</taxon>
        <taxon>Bacillati</taxon>
        <taxon>Cyanobacteriota</taxon>
        <taxon>Cyanophyceae</taxon>
        <taxon>Oscillatoriophycideae</taxon>
        <taxon>Oscillatoriales</taxon>
        <taxon>Oscillatoriaceae</taxon>
        <taxon>Planktothricoides</taxon>
    </lineage>
</organism>
<dbReference type="InterPro" id="IPR047676">
    <property type="entry name" value="FxLYD_dom"/>
</dbReference>
<dbReference type="NCBIfam" id="NF038353">
    <property type="entry name" value="FxLYD_dom"/>
    <property type="match status" value="1"/>
</dbReference>
<gene>
    <name evidence="2" type="ORF">ABWT76_001553</name>
</gene>
<feature type="signal peptide" evidence="1">
    <location>
        <begin position="1"/>
        <end position="18"/>
    </location>
</feature>
<reference evidence="2" key="1">
    <citation type="submission" date="2024-07" db="EMBL/GenBank/DDBJ databases">
        <authorList>
            <person name="Kim Y.J."/>
            <person name="Jeong J.Y."/>
        </authorList>
    </citation>
    <scope>NUCLEOTIDE SEQUENCE</scope>
    <source>
        <strain evidence="2">GIHE-MW2</strain>
    </source>
</reference>
<dbReference type="AlphaFoldDB" id="A0AAU8JMP0"/>
<evidence type="ECO:0000313" key="2">
    <source>
        <dbReference type="EMBL" id="XCM40096.1"/>
    </source>
</evidence>
<protein>
    <submittedName>
        <fullName evidence="2">FxLYD domain-containing protein</fullName>
    </submittedName>
</protein>
<name>A0AAU8JMP0_9CYAN</name>
<dbReference type="EMBL" id="CP159837">
    <property type="protein sequence ID" value="XCM40096.1"/>
    <property type="molecule type" value="Genomic_DNA"/>
</dbReference>
<accession>A0AAU8JMP0</accession>
<proteinExistence type="predicted"/>
<keyword evidence="1" id="KW-0732">Signal</keyword>
<sequence>MTVAIAIATWFWMPPAWAMTQITLSDLSYKDCPAEFSEGLVTSDGSGNPANCFIITGTAKNPTNKMVYDADVYGRIYDANDNNVLPNRTRVGKIDEVPPGESNFEVRISVPVNNPLPLSLKQFKASGFASAVRIEHF</sequence>
<feature type="chain" id="PRO_5043840533" evidence="1">
    <location>
        <begin position="19"/>
        <end position="137"/>
    </location>
</feature>
<evidence type="ECO:0000256" key="1">
    <source>
        <dbReference type="SAM" id="SignalP"/>
    </source>
</evidence>